<name>A0A510KUK1_9FUSO</name>
<proteinExistence type="predicted"/>
<sequence length="258" mass="30740">MNREVILEFKPILNRRYEYVVSIQNKNIIEKGIRNIETSYDFSMEAIKKTGENHIIKIEKKNMKYEGFRNKEIVFLSELVDTIMNPVNYKINKEIEVSRIENLDELKEDFELVKKYAWYSDLDEDDIEEFLKGIKKMFSSPRLVTDYIAGRDLSIFLFVPFYEKYNFNNIVRRKVKLRNIGGIDLPLRLESKLVEAHVGKDLISLEITGKLDDVYFDKNKSIKKLEDIFGRELKFLENEISIYENNFKVNLEMRECDE</sequence>
<reference evidence="1 2" key="1">
    <citation type="submission" date="2019-07" db="EMBL/GenBank/DDBJ databases">
        <title>Complete Genome Sequence of Leptotrichia wadei Strain JMUB3936.</title>
        <authorList>
            <person name="Watanabe S."/>
            <person name="Cui L."/>
        </authorList>
    </citation>
    <scope>NUCLEOTIDE SEQUENCE [LARGE SCALE GENOMIC DNA]</scope>
    <source>
        <strain evidence="1 2">JMUB3936</strain>
    </source>
</reference>
<dbReference type="Proteomes" id="UP000321944">
    <property type="component" value="Chromosome"/>
</dbReference>
<dbReference type="EMBL" id="AP019841">
    <property type="protein sequence ID" value="BBM54927.1"/>
    <property type="molecule type" value="Genomic_DNA"/>
</dbReference>
<dbReference type="RefSeq" id="WP_147003676.1">
    <property type="nucleotide sequence ID" value="NZ_AP019841.1"/>
</dbReference>
<evidence type="ECO:0000313" key="1">
    <source>
        <dbReference type="EMBL" id="BBM54927.1"/>
    </source>
</evidence>
<organism evidence="1 2">
    <name type="scientific">Leptotrichia wadei</name>
    <dbReference type="NCBI Taxonomy" id="157687"/>
    <lineage>
        <taxon>Bacteria</taxon>
        <taxon>Fusobacteriati</taxon>
        <taxon>Fusobacteriota</taxon>
        <taxon>Fusobacteriia</taxon>
        <taxon>Fusobacteriales</taxon>
        <taxon>Leptotrichiaceae</taxon>
        <taxon>Leptotrichia</taxon>
    </lineage>
</organism>
<gene>
    <name evidence="1" type="ORF">JMUB3936_1211</name>
</gene>
<protein>
    <submittedName>
        <fullName evidence="1">Uncharacterized protein</fullName>
    </submittedName>
</protein>
<dbReference type="AlphaFoldDB" id="A0A510KUK1"/>
<accession>A0A510KUK1</accession>
<evidence type="ECO:0000313" key="2">
    <source>
        <dbReference type="Proteomes" id="UP000321944"/>
    </source>
</evidence>